<gene>
    <name evidence="3" type="ORF">RchiOBHm_Chr2g0163761</name>
</gene>
<dbReference type="OMA" id="NCENKIQ"/>
<accession>A0A2P6S3C7</accession>
<protein>
    <submittedName>
        <fullName evidence="3">Uncharacterized protein</fullName>
    </submittedName>
</protein>
<feature type="region of interest" description="Disordered" evidence="1">
    <location>
        <begin position="155"/>
        <end position="187"/>
    </location>
</feature>
<keyword evidence="2" id="KW-0812">Transmembrane</keyword>
<evidence type="ECO:0000256" key="1">
    <source>
        <dbReference type="SAM" id="MobiDB-lite"/>
    </source>
</evidence>
<dbReference type="PANTHER" id="PTHR37761">
    <property type="entry name" value="OS09G0108400 PROTEIN"/>
    <property type="match status" value="1"/>
</dbReference>
<dbReference type="Gramene" id="PRQ53189">
    <property type="protein sequence ID" value="PRQ53189"/>
    <property type="gene ID" value="RchiOBHm_Chr2g0163761"/>
</dbReference>
<comment type="caution">
    <text evidence="3">The sequence shown here is derived from an EMBL/GenBank/DDBJ whole genome shotgun (WGS) entry which is preliminary data.</text>
</comment>
<dbReference type="EMBL" id="PDCK01000040">
    <property type="protein sequence ID" value="PRQ53189.1"/>
    <property type="molecule type" value="Genomic_DNA"/>
</dbReference>
<proteinExistence type="predicted"/>
<feature type="transmembrane region" description="Helical" evidence="2">
    <location>
        <begin position="325"/>
        <end position="344"/>
    </location>
</feature>
<keyword evidence="4" id="KW-1185">Reference proteome</keyword>
<dbReference type="OrthoDB" id="1934337at2759"/>
<reference evidence="3 4" key="1">
    <citation type="journal article" date="2018" name="Nat. Genet.">
        <title>The Rosa genome provides new insights in the design of modern roses.</title>
        <authorList>
            <person name="Bendahmane M."/>
        </authorList>
    </citation>
    <scope>NUCLEOTIDE SEQUENCE [LARGE SCALE GENOMIC DNA]</scope>
    <source>
        <strain evidence="4">cv. Old Blush</strain>
    </source>
</reference>
<dbReference type="AlphaFoldDB" id="A0A2P6S3C7"/>
<sequence>MAGLLAWAADVVGAGGGQGDEDDNPNSIPLIFTPEQQKYALDLDSKAASLSRLIHDLRLRIPPSDISQRLPHLHAHSLASNAALALQLNAHSSTREQAQLREVTLQEENAAYEKAISNCESKIQEKIEEVELLRRKLEEMEDTEKNLIDELENAQTALDTSRSRGSDEAVGNSKTSVETGDDMESSKKAMLDKLEEKKRELSSKEAVVQDLEKKWGEIQDNALSRPSPAQREKILDKQYHSLIEQLEAKQAQAEGLVGEIHLKEMELERLNGLWRKLESSNNEMSAARNRFGRSTSERGSASSDNILDAHHKYAGGRTDNQQRLMLLRSMFVLYILALHILVFIRISF</sequence>
<evidence type="ECO:0000313" key="3">
    <source>
        <dbReference type="EMBL" id="PRQ53189.1"/>
    </source>
</evidence>
<keyword evidence="2" id="KW-1133">Transmembrane helix</keyword>
<keyword evidence="2" id="KW-0472">Membrane</keyword>
<evidence type="ECO:0000256" key="2">
    <source>
        <dbReference type="SAM" id="Phobius"/>
    </source>
</evidence>
<name>A0A2P6S3C7_ROSCH</name>
<organism evidence="3 4">
    <name type="scientific">Rosa chinensis</name>
    <name type="common">China rose</name>
    <dbReference type="NCBI Taxonomy" id="74649"/>
    <lineage>
        <taxon>Eukaryota</taxon>
        <taxon>Viridiplantae</taxon>
        <taxon>Streptophyta</taxon>
        <taxon>Embryophyta</taxon>
        <taxon>Tracheophyta</taxon>
        <taxon>Spermatophyta</taxon>
        <taxon>Magnoliopsida</taxon>
        <taxon>eudicotyledons</taxon>
        <taxon>Gunneridae</taxon>
        <taxon>Pentapetalae</taxon>
        <taxon>rosids</taxon>
        <taxon>fabids</taxon>
        <taxon>Rosales</taxon>
        <taxon>Rosaceae</taxon>
        <taxon>Rosoideae</taxon>
        <taxon>Rosoideae incertae sedis</taxon>
        <taxon>Rosa</taxon>
    </lineage>
</organism>
<dbReference type="Proteomes" id="UP000238479">
    <property type="component" value="Chromosome 2"/>
</dbReference>
<dbReference type="PANTHER" id="PTHR37761:SF2">
    <property type="entry name" value="OS09G0108400 PROTEIN"/>
    <property type="match status" value="1"/>
</dbReference>
<dbReference type="STRING" id="74649.A0A2P6S3C7"/>
<evidence type="ECO:0000313" key="4">
    <source>
        <dbReference type="Proteomes" id="UP000238479"/>
    </source>
</evidence>